<dbReference type="PANTHER" id="PTHR10457:SF7">
    <property type="entry name" value="GALACTOKINASE-RELATED"/>
    <property type="match status" value="1"/>
</dbReference>
<dbReference type="Gene3D" id="3.30.230.10">
    <property type="match status" value="1"/>
</dbReference>
<dbReference type="InterPro" id="IPR013750">
    <property type="entry name" value="GHMP_kinase_C_dom"/>
</dbReference>
<dbReference type="InterPro" id="IPR006204">
    <property type="entry name" value="GHMP_kinase_N_dom"/>
</dbReference>
<dbReference type="AlphaFoldDB" id="A0A3D8Y7W1"/>
<evidence type="ECO:0000256" key="2">
    <source>
        <dbReference type="ARBA" id="ARBA00022741"/>
    </source>
</evidence>
<dbReference type="EMBL" id="QNUL01000020">
    <property type="protein sequence ID" value="REA58490.1"/>
    <property type="molecule type" value="Genomic_DNA"/>
</dbReference>
<keyword evidence="11" id="KW-1185">Reference proteome</keyword>
<name>A0A3D8Y7W1_9BACT</name>
<dbReference type="Proteomes" id="UP000256373">
    <property type="component" value="Unassembled WGS sequence"/>
</dbReference>
<dbReference type="GO" id="GO:0006012">
    <property type="term" value="P:galactose metabolic process"/>
    <property type="evidence" value="ECO:0007669"/>
    <property type="project" value="UniProtKB-KW"/>
</dbReference>
<dbReference type="RefSeq" id="WP_115832824.1">
    <property type="nucleotide sequence ID" value="NZ_QNUL01000020.1"/>
</dbReference>
<reference evidence="10 11" key="1">
    <citation type="submission" date="2018-07" db="EMBL/GenBank/DDBJ databases">
        <title>Dyadobacter roseus sp. nov., isolated from rose rhizosphere soil.</title>
        <authorList>
            <person name="Chen L."/>
        </authorList>
    </citation>
    <scope>NUCLEOTIDE SEQUENCE [LARGE SCALE GENOMIC DNA]</scope>
    <source>
        <strain evidence="10 11">RS19</strain>
    </source>
</reference>
<dbReference type="Pfam" id="PF00288">
    <property type="entry name" value="GHMP_kinases_N"/>
    <property type="match status" value="1"/>
</dbReference>
<keyword evidence="5" id="KW-0119">Carbohydrate metabolism</keyword>
<evidence type="ECO:0000256" key="3">
    <source>
        <dbReference type="ARBA" id="ARBA00022777"/>
    </source>
</evidence>
<evidence type="ECO:0000256" key="4">
    <source>
        <dbReference type="ARBA" id="ARBA00022840"/>
    </source>
</evidence>
<keyword evidence="5" id="KW-0299">Galactose metabolism</keyword>
<protein>
    <submittedName>
        <fullName evidence="10">GHMP kinase</fullName>
    </submittedName>
</protein>
<evidence type="ECO:0000313" key="11">
    <source>
        <dbReference type="Proteomes" id="UP000256373"/>
    </source>
</evidence>
<gene>
    <name evidence="10" type="ORF">DSL64_20595</name>
</gene>
<dbReference type="Pfam" id="PF08544">
    <property type="entry name" value="GHMP_kinases_C"/>
    <property type="match status" value="1"/>
</dbReference>
<dbReference type="GO" id="GO:0005524">
    <property type="term" value="F:ATP binding"/>
    <property type="evidence" value="ECO:0007669"/>
    <property type="project" value="UniProtKB-KW"/>
</dbReference>
<dbReference type="InterPro" id="IPR000705">
    <property type="entry name" value="Galactokinase"/>
</dbReference>
<feature type="domain" description="Galactokinase N-terminal" evidence="9">
    <location>
        <begin position="22"/>
        <end position="55"/>
    </location>
</feature>
<feature type="region of interest" description="Disordered" evidence="6">
    <location>
        <begin position="1"/>
        <end position="22"/>
    </location>
</feature>
<keyword evidence="4" id="KW-0067">ATP-binding</keyword>
<evidence type="ECO:0000259" key="7">
    <source>
        <dbReference type="Pfam" id="PF00288"/>
    </source>
</evidence>
<dbReference type="SUPFAM" id="SSF55060">
    <property type="entry name" value="GHMP Kinase, C-terminal domain"/>
    <property type="match status" value="1"/>
</dbReference>
<dbReference type="Gene3D" id="3.30.70.890">
    <property type="entry name" value="GHMP kinase, C-terminal domain"/>
    <property type="match status" value="1"/>
</dbReference>
<keyword evidence="3 10" id="KW-0808">Transferase</keyword>
<dbReference type="SUPFAM" id="SSF54211">
    <property type="entry name" value="Ribosomal protein S5 domain 2-like"/>
    <property type="match status" value="1"/>
</dbReference>
<dbReference type="InterPro" id="IPR014721">
    <property type="entry name" value="Ribsml_uS5_D2-typ_fold_subgr"/>
</dbReference>
<dbReference type="InterPro" id="IPR019539">
    <property type="entry name" value="GalKase_N"/>
</dbReference>
<dbReference type="InterPro" id="IPR006206">
    <property type="entry name" value="Mevalonate/galactokinase"/>
</dbReference>
<dbReference type="PRINTS" id="PR00473">
    <property type="entry name" value="GALCTOKINASE"/>
</dbReference>
<comment type="similarity">
    <text evidence="1">Belongs to the GHMP kinase family. GalK subfamily.</text>
</comment>
<dbReference type="PIRSF" id="PIRSF000530">
    <property type="entry name" value="Galactokinase"/>
    <property type="match status" value="1"/>
</dbReference>
<dbReference type="PANTHER" id="PTHR10457">
    <property type="entry name" value="MEVALONATE KINASE/GALACTOKINASE"/>
    <property type="match status" value="1"/>
</dbReference>
<evidence type="ECO:0000256" key="5">
    <source>
        <dbReference type="ARBA" id="ARBA00023144"/>
    </source>
</evidence>
<dbReference type="InterPro" id="IPR036554">
    <property type="entry name" value="GHMP_kinase_C_sf"/>
</dbReference>
<feature type="domain" description="GHMP kinase C-terminal" evidence="8">
    <location>
        <begin position="288"/>
        <end position="358"/>
    </location>
</feature>
<feature type="domain" description="GHMP kinase N-terminal" evidence="7">
    <location>
        <begin position="92"/>
        <end position="182"/>
    </location>
</feature>
<evidence type="ECO:0000259" key="8">
    <source>
        <dbReference type="Pfam" id="PF08544"/>
    </source>
</evidence>
<dbReference type="GO" id="GO:0004335">
    <property type="term" value="F:galactokinase activity"/>
    <property type="evidence" value="ECO:0007669"/>
    <property type="project" value="InterPro"/>
</dbReference>
<keyword evidence="3 10" id="KW-0418">Kinase</keyword>
<evidence type="ECO:0000256" key="6">
    <source>
        <dbReference type="SAM" id="MobiDB-lite"/>
    </source>
</evidence>
<evidence type="ECO:0000313" key="10">
    <source>
        <dbReference type="EMBL" id="REA58490.1"/>
    </source>
</evidence>
<dbReference type="GO" id="GO:0005829">
    <property type="term" value="C:cytosol"/>
    <property type="evidence" value="ECO:0007669"/>
    <property type="project" value="TreeGrafter"/>
</dbReference>
<comment type="caution">
    <text evidence="10">The sequence shown here is derived from an EMBL/GenBank/DDBJ whole genome shotgun (WGS) entry which is preliminary data.</text>
</comment>
<dbReference type="InterPro" id="IPR020568">
    <property type="entry name" value="Ribosomal_Su5_D2-typ_SF"/>
</dbReference>
<evidence type="ECO:0000259" key="9">
    <source>
        <dbReference type="Pfam" id="PF10509"/>
    </source>
</evidence>
<accession>A0A3D8Y7W1</accession>
<dbReference type="OrthoDB" id="1411003at2"/>
<organism evidence="10 11">
    <name type="scientific">Dyadobacter luteus</name>
    <dbReference type="NCBI Taxonomy" id="2259619"/>
    <lineage>
        <taxon>Bacteria</taxon>
        <taxon>Pseudomonadati</taxon>
        <taxon>Bacteroidota</taxon>
        <taxon>Cytophagia</taxon>
        <taxon>Cytophagales</taxon>
        <taxon>Spirosomataceae</taxon>
        <taxon>Dyadobacter</taxon>
    </lineage>
</organism>
<proteinExistence type="inferred from homology"/>
<keyword evidence="2" id="KW-0547">Nucleotide-binding</keyword>
<evidence type="ECO:0000256" key="1">
    <source>
        <dbReference type="ARBA" id="ARBA00006566"/>
    </source>
</evidence>
<dbReference type="PRINTS" id="PR00959">
    <property type="entry name" value="MEVGALKINASE"/>
</dbReference>
<sequence>MSSDKSIISSPVHSYSSANSSLTTSASGRICLFGEHQDYLGLPVIAAAISRRIAINGGFRSDAQVVIHLPDINQKEIFELQSEIPYTSPRDYFKSAINVLTRQGYQFSKGFEVTVHGNIPINSGTSSSSALLVAWINWLTRMADNPSPRTRTEIGELAHKAEVLEFGEPGGMMDHYSTSVGGVIYLQSKPIVKLENFQPSLGSFVLGDSRQAKDTLGILKHVKYGMLDALEKIRKRDPAFSLHTFPAALTPDYKNLLTDAEYTLLEGNLSDRDVLIEALEMLRNDTLNHQRFGELLNIHQRSLRDAKKVSTPKINGMIDAALTAGALGAKINGSGGGGCMFAYAPENPEQVAEAIERAGGAAYIIHVDEGTTSNVLESA</sequence>
<dbReference type="Pfam" id="PF10509">
    <property type="entry name" value="GalKase_gal_bdg"/>
    <property type="match status" value="1"/>
</dbReference>